<reference evidence="1 2" key="1">
    <citation type="submission" date="2019-11" db="EMBL/GenBank/DDBJ databases">
        <title>Whole genome sequence of Oryza granulata.</title>
        <authorList>
            <person name="Li W."/>
        </authorList>
    </citation>
    <scope>NUCLEOTIDE SEQUENCE [LARGE SCALE GENOMIC DNA]</scope>
    <source>
        <strain evidence="2">cv. Menghai</strain>
        <tissue evidence="1">Leaf</tissue>
    </source>
</reference>
<dbReference type="AlphaFoldDB" id="A0A6G1DU90"/>
<accession>A0A6G1DU90</accession>
<protein>
    <submittedName>
        <fullName evidence="1">Uncharacterized protein</fullName>
    </submittedName>
</protein>
<proteinExistence type="predicted"/>
<evidence type="ECO:0000313" key="1">
    <source>
        <dbReference type="EMBL" id="KAF0915772.1"/>
    </source>
</evidence>
<comment type="caution">
    <text evidence="1">The sequence shown here is derived from an EMBL/GenBank/DDBJ whole genome shotgun (WGS) entry which is preliminary data.</text>
</comment>
<organism evidence="1 2">
    <name type="scientific">Oryza meyeriana var. granulata</name>
    <dbReference type="NCBI Taxonomy" id="110450"/>
    <lineage>
        <taxon>Eukaryota</taxon>
        <taxon>Viridiplantae</taxon>
        <taxon>Streptophyta</taxon>
        <taxon>Embryophyta</taxon>
        <taxon>Tracheophyta</taxon>
        <taxon>Spermatophyta</taxon>
        <taxon>Magnoliopsida</taxon>
        <taxon>Liliopsida</taxon>
        <taxon>Poales</taxon>
        <taxon>Poaceae</taxon>
        <taxon>BOP clade</taxon>
        <taxon>Oryzoideae</taxon>
        <taxon>Oryzeae</taxon>
        <taxon>Oryzinae</taxon>
        <taxon>Oryza</taxon>
        <taxon>Oryza meyeriana</taxon>
    </lineage>
</organism>
<dbReference type="EMBL" id="SPHZ02000006">
    <property type="protein sequence ID" value="KAF0915772.1"/>
    <property type="molecule type" value="Genomic_DNA"/>
</dbReference>
<evidence type="ECO:0000313" key="2">
    <source>
        <dbReference type="Proteomes" id="UP000479710"/>
    </source>
</evidence>
<name>A0A6G1DU90_9ORYZ</name>
<sequence length="157" mass="17028">MLLLDAEVALDSNRRVPPRAAIAVAAPRPAPVSLPPLPHPAPLSLPPLPPCAVPPLPPLATSKTHCRWRRSWIRYIHPDPDPAPPTGAGPNSVAIGMSLVRTFPTSEAHISPLESVAPQSPAPHVTWKSEHMPDLRRSLLRLNTDCELPPRRRRCGA</sequence>
<gene>
    <name evidence="1" type="ORF">E2562_038815</name>
</gene>
<keyword evidence="2" id="KW-1185">Reference proteome</keyword>
<dbReference type="Proteomes" id="UP000479710">
    <property type="component" value="Unassembled WGS sequence"/>
</dbReference>